<name>A0A953J255_9BACT</name>
<keyword evidence="7" id="KW-0472">Membrane</keyword>
<evidence type="ECO:0000313" key="9">
    <source>
        <dbReference type="Proteomes" id="UP000705867"/>
    </source>
</evidence>
<reference evidence="8" key="2">
    <citation type="submission" date="2021-08" db="EMBL/GenBank/DDBJ databases">
        <authorList>
            <person name="Dalcin Martins P."/>
        </authorList>
    </citation>
    <scope>NUCLEOTIDE SEQUENCE</scope>
    <source>
        <strain evidence="8">MAG_39</strain>
    </source>
</reference>
<evidence type="ECO:0000256" key="2">
    <source>
        <dbReference type="ARBA" id="ARBA00022448"/>
    </source>
</evidence>
<comment type="subcellular location">
    <subcellularLocation>
        <location evidence="1">Membrane</location>
    </subcellularLocation>
</comment>
<dbReference type="GO" id="GO:0016020">
    <property type="term" value="C:membrane"/>
    <property type="evidence" value="ECO:0007669"/>
    <property type="project" value="UniProtKB-SubCell"/>
</dbReference>
<organism evidence="8 9">
    <name type="scientific">Candidatus Nitrobium versatile</name>
    <dbReference type="NCBI Taxonomy" id="2884831"/>
    <lineage>
        <taxon>Bacteria</taxon>
        <taxon>Pseudomonadati</taxon>
        <taxon>Nitrospirota</taxon>
        <taxon>Nitrospiria</taxon>
        <taxon>Nitrospirales</taxon>
        <taxon>Nitrospiraceae</taxon>
        <taxon>Candidatus Nitrobium</taxon>
    </lineage>
</organism>
<dbReference type="AlphaFoldDB" id="A0A953J255"/>
<evidence type="ECO:0000256" key="4">
    <source>
        <dbReference type="ARBA" id="ARBA00022723"/>
    </source>
</evidence>
<evidence type="ECO:0000256" key="6">
    <source>
        <dbReference type="ARBA" id="ARBA00023004"/>
    </source>
</evidence>
<evidence type="ECO:0000256" key="5">
    <source>
        <dbReference type="ARBA" id="ARBA00022982"/>
    </source>
</evidence>
<comment type="caution">
    <text evidence="8">The sequence shown here is derived from an EMBL/GenBank/DDBJ whole genome shotgun (WGS) entry which is preliminary data.</text>
</comment>
<protein>
    <submittedName>
        <fullName evidence="8">Cytochrome C</fullName>
    </submittedName>
</protein>
<keyword evidence="6" id="KW-0408">Iron</keyword>
<proteinExistence type="predicted"/>
<evidence type="ECO:0000256" key="1">
    <source>
        <dbReference type="ARBA" id="ARBA00004370"/>
    </source>
</evidence>
<evidence type="ECO:0000313" key="8">
    <source>
        <dbReference type="EMBL" id="MBZ0154873.1"/>
    </source>
</evidence>
<keyword evidence="5" id="KW-0249">Electron transport</keyword>
<dbReference type="GO" id="GO:0046872">
    <property type="term" value="F:metal ion binding"/>
    <property type="evidence" value="ECO:0007669"/>
    <property type="project" value="UniProtKB-KW"/>
</dbReference>
<dbReference type="GO" id="GO:0009055">
    <property type="term" value="F:electron transfer activity"/>
    <property type="evidence" value="ECO:0007669"/>
    <property type="project" value="TreeGrafter"/>
</dbReference>
<accession>A0A953J255</accession>
<evidence type="ECO:0000256" key="3">
    <source>
        <dbReference type="ARBA" id="ARBA00022617"/>
    </source>
</evidence>
<dbReference type="InterPro" id="IPR036280">
    <property type="entry name" value="Multihaem_cyt_sf"/>
</dbReference>
<evidence type="ECO:0000256" key="7">
    <source>
        <dbReference type="ARBA" id="ARBA00023136"/>
    </source>
</evidence>
<keyword evidence="4" id="KW-0479">Metal-binding</keyword>
<sequence>MKKIELIFGIIIALGMTAWFPCRVSAFHDGGVAYCDGCHTMHNSSGGAVMNARSGQGSQTIGTANGYLLQGSDQSSTCLKCHSGSTAGSYKIATYPVPGAGSPPLQLTPGGDFAWLQKSYSWTTSYGASGSSPGERHGHNIVAADFGFVADATLTAAPGGSYPAASLSCVSCHDPHGKYRINSNPATSFATSGKPIAGSGSYGDLPTASEAVGVYRLLGGKLYQPKSVNYAFTYDPPVAVAPSTYNRAEDTTDTRVVYGKGTTEWCANCHELFHSNLGSGLVHPAGVSVYSTIASNYNMYVKTGSTGGVKGTAYTSMVPFQVDNTNDISTLSGKTSSTAGMETNDRVTCLTCHRAHASGWDSMTRWNNKAEFLTIAGEYPGTDATDPEGAYGQYHGGKTKAEVAKTFYDRPAGKYASYQRSLCNKCHIKD</sequence>
<dbReference type="Proteomes" id="UP000705867">
    <property type="component" value="Unassembled WGS sequence"/>
</dbReference>
<gene>
    <name evidence="8" type="ORF">K8I29_01490</name>
</gene>
<dbReference type="EMBL" id="JAIOIV010000015">
    <property type="protein sequence ID" value="MBZ0154873.1"/>
    <property type="molecule type" value="Genomic_DNA"/>
</dbReference>
<dbReference type="PANTHER" id="PTHR30333">
    <property type="entry name" value="CYTOCHROME C-TYPE PROTEIN"/>
    <property type="match status" value="1"/>
</dbReference>
<keyword evidence="3" id="KW-0349">Heme</keyword>
<dbReference type="CDD" id="cd21555">
    <property type="entry name" value="OmcS-like"/>
    <property type="match status" value="1"/>
</dbReference>
<dbReference type="PANTHER" id="PTHR30333:SF1">
    <property type="entry name" value="CYTOCHROME C-TYPE PROTEIN NAPC"/>
    <property type="match status" value="1"/>
</dbReference>
<dbReference type="InterPro" id="IPR051174">
    <property type="entry name" value="Cytochrome_c-type_ET"/>
</dbReference>
<dbReference type="GO" id="GO:0009061">
    <property type="term" value="P:anaerobic respiration"/>
    <property type="evidence" value="ECO:0007669"/>
    <property type="project" value="TreeGrafter"/>
</dbReference>
<keyword evidence="2" id="KW-0813">Transport</keyword>
<reference evidence="8" key="1">
    <citation type="journal article" date="2021" name="bioRxiv">
        <title>Unraveling nitrogen, sulfur and carbon metabolic pathways and microbial community transcriptional responses to substrate deprivation and toxicity stresses in a bioreactor mimicking anoxic brackish coastal sediment conditions.</title>
        <authorList>
            <person name="Martins P.D."/>
            <person name="Echeveste M.J."/>
            <person name="Arshad A."/>
            <person name="Kurth J."/>
            <person name="Ouboter H."/>
            <person name="Jetten M.S.M."/>
            <person name="Welte C.U."/>
        </authorList>
    </citation>
    <scope>NUCLEOTIDE SEQUENCE</scope>
    <source>
        <strain evidence="8">MAG_39</strain>
    </source>
</reference>
<dbReference type="SUPFAM" id="SSF48695">
    <property type="entry name" value="Multiheme cytochromes"/>
    <property type="match status" value="1"/>
</dbReference>